<dbReference type="InterPro" id="IPR050817">
    <property type="entry name" value="DjlA_DnaK_co-chaperone"/>
</dbReference>
<dbReference type="PROSITE" id="PS50076">
    <property type="entry name" value="DNAJ_2"/>
    <property type="match status" value="1"/>
</dbReference>
<reference evidence="2 3" key="1">
    <citation type="submission" date="2017-08" db="EMBL/GenBank/DDBJ databases">
        <title>Infants hospitalized years apart are colonized by the same room-sourced microbial strains.</title>
        <authorList>
            <person name="Brooks B."/>
            <person name="Olm M.R."/>
            <person name="Firek B.A."/>
            <person name="Baker R."/>
            <person name="Thomas B.C."/>
            <person name="Morowitz M.J."/>
            <person name="Banfield J.F."/>
        </authorList>
    </citation>
    <scope>NUCLEOTIDE SEQUENCE [LARGE SCALE GENOMIC DNA]</scope>
    <source>
        <strain evidence="2">S2_003_000_R2_14</strain>
    </source>
</reference>
<accession>A0A2W5TML3</accession>
<evidence type="ECO:0000259" key="1">
    <source>
        <dbReference type="PROSITE" id="PS50076"/>
    </source>
</evidence>
<proteinExistence type="predicted"/>
<dbReference type="SUPFAM" id="SSF46565">
    <property type="entry name" value="Chaperone J-domain"/>
    <property type="match status" value="1"/>
</dbReference>
<evidence type="ECO:0000313" key="3">
    <source>
        <dbReference type="Proteomes" id="UP000249061"/>
    </source>
</evidence>
<organism evidence="2 3">
    <name type="scientific">Archangium gephyra</name>
    <dbReference type="NCBI Taxonomy" id="48"/>
    <lineage>
        <taxon>Bacteria</taxon>
        <taxon>Pseudomonadati</taxon>
        <taxon>Myxococcota</taxon>
        <taxon>Myxococcia</taxon>
        <taxon>Myxococcales</taxon>
        <taxon>Cystobacterineae</taxon>
        <taxon>Archangiaceae</taxon>
        <taxon>Archangium</taxon>
    </lineage>
</organism>
<dbReference type="AlphaFoldDB" id="A0A2W5TML3"/>
<dbReference type="InterPro" id="IPR001623">
    <property type="entry name" value="DnaJ_domain"/>
</dbReference>
<sequence>MTSHTGGGGTIRYFHCPSCSRSATSMYSEVFRADSKMRMRKAVPESRVPMGNVKERLENWLAAIAVADPYRVLGVGADASDHLLRERYLTLARQHHPDRGGDTEQMRRINDAYERVLADREQRRLAPRPSSRLSLNVG</sequence>
<protein>
    <submittedName>
        <fullName evidence="2">J domain-containing protein</fullName>
    </submittedName>
</protein>
<comment type="caution">
    <text evidence="2">The sequence shown here is derived from an EMBL/GenBank/DDBJ whole genome shotgun (WGS) entry which is preliminary data.</text>
</comment>
<dbReference type="InterPro" id="IPR036869">
    <property type="entry name" value="J_dom_sf"/>
</dbReference>
<evidence type="ECO:0000313" key="2">
    <source>
        <dbReference type="EMBL" id="PZR14046.1"/>
    </source>
</evidence>
<dbReference type="Pfam" id="PF00226">
    <property type="entry name" value="DnaJ"/>
    <property type="match status" value="1"/>
</dbReference>
<dbReference type="CDD" id="cd06257">
    <property type="entry name" value="DnaJ"/>
    <property type="match status" value="1"/>
</dbReference>
<dbReference type="SMART" id="SM00271">
    <property type="entry name" value="DnaJ"/>
    <property type="match status" value="1"/>
</dbReference>
<gene>
    <name evidence="2" type="ORF">DI536_11735</name>
</gene>
<dbReference type="Proteomes" id="UP000249061">
    <property type="component" value="Unassembled WGS sequence"/>
</dbReference>
<name>A0A2W5TML3_9BACT</name>
<dbReference type="EMBL" id="QFQP01000008">
    <property type="protein sequence ID" value="PZR14046.1"/>
    <property type="molecule type" value="Genomic_DNA"/>
</dbReference>
<dbReference type="PANTHER" id="PTHR24074">
    <property type="entry name" value="CO-CHAPERONE PROTEIN DJLA"/>
    <property type="match status" value="1"/>
</dbReference>
<feature type="domain" description="J" evidence="1">
    <location>
        <begin position="68"/>
        <end position="130"/>
    </location>
</feature>
<dbReference type="Gene3D" id="1.10.287.110">
    <property type="entry name" value="DnaJ domain"/>
    <property type="match status" value="1"/>
</dbReference>